<sequence length="193" mass="20525">MPGADASDIGHRPEDDEFVDINGDGKADYACSRVVWLNNDLEILSWLAQDKTAGGIGVNGRKCPAGEPARYCSGELHGYMGGLVARLKGCDDLEPKTFTESPRRAVQVVTASRLALCQRDDSQSAACQIDKDTGYPVSRGALPGTSSAPQQACLGLLVMGRTLAIFWETKHGGAALPLLYDILSQARLGFGGR</sequence>
<protein>
    <submittedName>
        <fullName evidence="2">Uncharacterized protein</fullName>
    </submittedName>
</protein>
<dbReference type="RefSeq" id="XP_030982082.1">
    <property type="nucleotide sequence ID" value="XM_031125457.1"/>
</dbReference>
<gene>
    <name evidence="2" type="ORF">PgNI_05426</name>
</gene>
<evidence type="ECO:0000313" key="1">
    <source>
        <dbReference type="Proteomes" id="UP000515153"/>
    </source>
</evidence>
<dbReference type="AlphaFoldDB" id="A0A6P8B4G1"/>
<dbReference type="Proteomes" id="UP000515153">
    <property type="component" value="Chromosome I"/>
</dbReference>
<name>A0A6P8B4G1_PYRGI</name>
<organism evidence="1 2">
    <name type="scientific">Pyricularia grisea</name>
    <name type="common">Crabgrass-specific blast fungus</name>
    <name type="synonym">Magnaporthe grisea</name>
    <dbReference type="NCBI Taxonomy" id="148305"/>
    <lineage>
        <taxon>Eukaryota</taxon>
        <taxon>Fungi</taxon>
        <taxon>Dikarya</taxon>
        <taxon>Ascomycota</taxon>
        <taxon>Pezizomycotina</taxon>
        <taxon>Sordariomycetes</taxon>
        <taxon>Sordariomycetidae</taxon>
        <taxon>Magnaporthales</taxon>
        <taxon>Pyriculariaceae</taxon>
        <taxon>Pyricularia</taxon>
    </lineage>
</organism>
<reference evidence="2" key="3">
    <citation type="submission" date="2025-08" db="UniProtKB">
        <authorList>
            <consortium name="RefSeq"/>
        </authorList>
    </citation>
    <scope>IDENTIFICATION</scope>
    <source>
        <strain evidence="2">NI907</strain>
    </source>
</reference>
<keyword evidence="1" id="KW-1185">Reference proteome</keyword>
<dbReference type="GeneID" id="41960366"/>
<reference evidence="1 2" key="1">
    <citation type="journal article" date="2019" name="Mol. Biol. Evol.">
        <title>Blast fungal genomes show frequent chromosomal changes, gene gains and losses, and effector gene turnover.</title>
        <authorList>
            <person name="Gomez Luciano L.B."/>
            <person name="Jason Tsai I."/>
            <person name="Chuma I."/>
            <person name="Tosa Y."/>
            <person name="Chen Y.H."/>
            <person name="Li J.Y."/>
            <person name="Li M.Y."/>
            <person name="Jade Lu M.Y."/>
            <person name="Nakayashiki H."/>
            <person name="Li W.H."/>
        </authorList>
    </citation>
    <scope>NUCLEOTIDE SEQUENCE [LARGE SCALE GENOMIC DNA]</scope>
    <source>
        <strain evidence="1 2">NI907</strain>
    </source>
</reference>
<dbReference type="KEGG" id="pgri:PgNI_05426"/>
<accession>A0A6P8B4G1</accession>
<proteinExistence type="predicted"/>
<evidence type="ECO:0000313" key="2">
    <source>
        <dbReference type="RefSeq" id="XP_030982082.1"/>
    </source>
</evidence>
<reference evidence="2" key="2">
    <citation type="submission" date="2019-10" db="EMBL/GenBank/DDBJ databases">
        <authorList>
            <consortium name="NCBI Genome Project"/>
        </authorList>
    </citation>
    <scope>NUCLEOTIDE SEQUENCE</scope>
    <source>
        <strain evidence="2">NI907</strain>
    </source>
</reference>